<dbReference type="Pfam" id="PF05649">
    <property type="entry name" value="Peptidase_M13_N"/>
    <property type="match status" value="1"/>
</dbReference>
<dbReference type="InterPro" id="IPR024079">
    <property type="entry name" value="MetalloPept_cat_dom_sf"/>
</dbReference>
<dbReference type="InterPro" id="IPR018497">
    <property type="entry name" value="Peptidase_M13_C"/>
</dbReference>
<dbReference type="GO" id="GO:0004222">
    <property type="term" value="F:metalloendopeptidase activity"/>
    <property type="evidence" value="ECO:0007669"/>
    <property type="project" value="InterPro"/>
</dbReference>
<evidence type="ECO:0000256" key="5">
    <source>
        <dbReference type="ARBA" id="ARBA00022801"/>
    </source>
</evidence>
<comment type="cofactor">
    <cofactor evidence="1">
        <name>Zn(2+)</name>
        <dbReference type="ChEBI" id="CHEBI:29105"/>
    </cofactor>
</comment>
<keyword evidence="5" id="KW-0378">Hydrolase</keyword>
<dbReference type="PROSITE" id="PS51257">
    <property type="entry name" value="PROKAR_LIPOPROTEIN"/>
    <property type="match status" value="1"/>
</dbReference>
<evidence type="ECO:0000313" key="11">
    <source>
        <dbReference type="Proteomes" id="UP000290545"/>
    </source>
</evidence>
<dbReference type="Gene3D" id="1.10.1380.10">
    <property type="entry name" value="Neutral endopeptidase , domain2"/>
    <property type="match status" value="1"/>
</dbReference>
<dbReference type="InterPro" id="IPR000718">
    <property type="entry name" value="Peptidase_M13"/>
</dbReference>
<dbReference type="Pfam" id="PF01431">
    <property type="entry name" value="Peptidase_M13"/>
    <property type="match status" value="1"/>
</dbReference>
<evidence type="ECO:0000256" key="1">
    <source>
        <dbReference type="ARBA" id="ARBA00001947"/>
    </source>
</evidence>
<evidence type="ECO:0000256" key="3">
    <source>
        <dbReference type="ARBA" id="ARBA00022670"/>
    </source>
</evidence>
<feature type="domain" description="Peptidase M13 C-terminal" evidence="8">
    <location>
        <begin position="473"/>
        <end position="673"/>
    </location>
</feature>
<accession>A0A4Q1D6C7</accession>
<dbReference type="OrthoDB" id="9775677at2"/>
<dbReference type="PROSITE" id="PS51885">
    <property type="entry name" value="NEPRILYSIN"/>
    <property type="match status" value="1"/>
</dbReference>
<dbReference type="EMBL" id="SDHZ01000002">
    <property type="protein sequence ID" value="RXK83526.1"/>
    <property type="molecule type" value="Genomic_DNA"/>
</dbReference>
<dbReference type="Gene3D" id="3.40.390.10">
    <property type="entry name" value="Collagenase (Catalytic Domain)"/>
    <property type="match status" value="1"/>
</dbReference>
<gene>
    <name evidence="10" type="ORF">ESB13_15650</name>
</gene>
<proteinExistence type="inferred from homology"/>
<dbReference type="PANTHER" id="PTHR11733:SF167">
    <property type="entry name" value="FI17812P1-RELATED"/>
    <property type="match status" value="1"/>
</dbReference>
<comment type="similarity">
    <text evidence="2">Belongs to the peptidase M13 family.</text>
</comment>
<dbReference type="CDD" id="cd08662">
    <property type="entry name" value="M13"/>
    <property type="match status" value="1"/>
</dbReference>
<feature type="domain" description="Peptidase M13 N-terminal" evidence="9">
    <location>
        <begin position="44"/>
        <end position="421"/>
    </location>
</feature>
<evidence type="ECO:0000256" key="7">
    <source>
        <dbReference type="ARBA" id="ARBA00023049"/>
    </source>
</evidence>
<evidence type="ECO:0000313" key="10">
    <source>
        <dbReference type="EMBL" id="RXK83526.1"/>
    </source>
</evidence>
<dbReference type="GO" id="GO:0016485">
    <property type="term" value="P:protein processing"/>
    <property type="evidence" value="ECO:0007669"/>
    <property type="project" value="TreeGrafter"/>
</dbReference>
<evidence type="ECO:0000256" key="6">
    <source>
        <dbReference type="ARBA" id="ARBA00022833"/>
    </source>
</evidence>
<evidence type="ECO:0000259" key="9">
    <source>
        <dbReference type="Pfam" id="PF05649"/>
    </source>
</evidence>
<keyword evidence="6" id="KW-0862">Zinc</keyword>
<comment type="caution">
    <text evidence="10">The sequence shown here is derived from an EMBL/GenBank/DDBJ whole genome shotgun (WGS) entry which is preliminary data.</text>
</comment>
<dbReference type="Proteomes" id="UP000290545">
    <property type="component" value="Unassembled WGS sequence"/>
</dbReference>
<dbReference type="PANTHER" id="PTHR11733">
    <property type="entry name" value="ZINC METALLOPROTEASE FAMILY M13 NEPRILYSIN-RELATED"/>
    <property type="match status" value="1"/>
</dbReference>
<keyword evidence="7" id="KW-0482">Metalloprotease</keyword>
<dbReference type="GO" id="GO:0005886">
    <property type="term" value="C:plasma membrane"/>
    <property type="evidence" value="ECO:0007669"/>
    <property type="project" value="TreeGrafter"/>
</dbReference>
<keyword evidence="11" id="KW-1185">Reference proteome</keyword>
<organism evidence="10 11">
    <name type="scientific">Filimonas effusa</name>
    <dbReference type="NCBI Taxonomy" id="2508721"/>
    <lineage>
        <taxon>Bacteria</taxon>
        <taxon>Pseudomonadati</taxon>
        <taxon>Bacteroidota</taxon>
        <taxon>Chitinophagia</taxon>
        <taxon>Chitinophagales</taxon>
        <taxon>Chitinophagaceae</taxon>
        <taxon>Filimonas</taxon>
    </lineage>
</organism>
<evidence type="ECO:0000256" key="4">
    <source>
        <dbReference type="ARBA" id="ARBA00022723"/>
    </source>
</evidence>
<keyword evidence="4" id="KW-0479">Metal-binding</keyword>
<dbReference type="InterPro" id="IPR042089">
    <property type="entry name" value="Peptidase_M13_dom_2"/>
</dbReference>
<dbReference type="InterPro" id="IPR008753">
    <property type="entry name" value="Peptidase_M13_N"/>
</dbReference>
<reference evidence="10 11" key="1">
    <citation type="submission" date="2019-01" db="EMBL/GenBank/DDBJ databases">
        <title>Filimonas sp. strain TTM-71.</title>
        <authorList>
            <person name="Chen W.-M."/>
        </authorList>
    </citation>
    <scope>NUCLEOTIDE SEQUENCE [LARGE SCALE GENOMIC DNA]</scope>
    <source>
        <strain evidence="10 11">TTM-71</strain>
    </source>
</reference>
<dbReference type="SUPFAM" id="SSF55486">
    <property type="entry name" value="Metalloproteases ('zincins'), catalytic domain"/>
    <property type="match status" value="1"/>
</dbReference>
<dbReference type="PRINTS" id="PR00786">
    <property type="entry name" value="NEPRILYSIN"/>
</dbReference>
<sequence length="677" mass="75878">MKKYVYGLPAVALVLAGMVGCSGNKSEGAKRYLEPSNIDQTVKPGDNFFQYVNGAWIKNAEIPATETGVGSFTELDKSTREHLRGLLEGAAKGSNAKGSIEQLVGDFYAAGMDSATIDKRGYEPVKPVLQKIDALKDAASIMSLVPEMDKDGLGTMLGFYVGPDEKNSAVNIFSIYQSGLGLPDRDYYFNEDPATAKIQLAYSNYVKALFALTGADSVTALTNAITVFGIEKQMAAAHRTNVELRDPKTNYNKTAVADLAKRQPLINWPVVLKTAGVTADSLNVAQPAYYDKLNEMLKTVSINDWKLYLKARVLQKSAAALSSPFVDAQFEYSKALTGAQKLKPRWERIYQSVDGNIGEALGQLYVKKYFTEDAKKRMLELVNNLEKSFEHRIGNLDWMSDSTKVIAKAKLHAFTKKIGFPDKWRDYSKVSVEKDKYFEARVSAARNEHEFYVSQIGKPVDRTMWQMTPPTINAYYDPTRNEIVFPAGILQFPFFDPNADDAINYGGIGMVIGHEMTHGFDDQGSQYDKDGNMKDWWNKTDKEKFQAKVNQVIALYNSFTVLDSLHVNGALTVGENIADMGGIAIAYDAFKMTKQGQDTTKIDGFTPDQRFFMSFAQVWRSKFKDETVRQRVKTDPHSPAMWRVIAPLMNFEPFYQAFNVKPGDKMYKPEAERIKIW</sequence>
<evidence type="ECO:0000259" key="8">
    <source>
        <dbReference type="Pfam" id="PF01431"/>
    </source>
</evidence>
<keyword evidence="3" id="KW-0645">Protease</keyword>
<dbReference type="GO" id="GO:0046872">
    <property type="term" value="F:metal ion binding"/>
    <property type="evidence" value="ECO:0007669"/>
    <property type="project" value="UniProtKB-KW"/>
</dbReference>
<protein>
    <submittedName>
        <fullName evidence="10">M13 family peptidase</fullName>
    </submittedName>
</protein>
<dbReference type="AlphaFoldDB" id="A0A4Q1D6C7"/>
<name>A0A4Q1D6C7_9BACT</name>
<dbReference type="RefSeq" id="WP_129004578.1">
    <property type="nucleotide sequence ID" value="NZ_SDHZ01000002.1"/>
</dbReference>
<evidence type="ECO:0000256" key="2">
    <source>
        <dbReference type="ARBA" id="ARBA00007357"/>
    </source>
</evidence>